<dbReference type="SUPFAM" id="SSF55200">
    <property type="entry name" value="Translation initiation factor IF3, C-terminal domain"/>
    <property type="match status" value="1"/>
</dbReference>
<dbReference type="PANTHER" id="PTHR10938:SF0">
    <property type="entry name" value="TRANSLATION INITIATION FACTOR IF-3, MITOCHONDRIAL"/>
    <property type="match status" value="1"/>
</dbReference>
<keyword evidence="8" id="KW-1185">Reference proteome</keyword>
<dbReference type="InterPro" id="IPR036788">
    <property type="entry name" value="T_IF-3_C_sf"/>
</dbReference>
<dbReference type="GO" id="GO:0005737">
    <property type="term" value="C:cytoplasm"/>
    <property type="evidence" value="ECO:0007669"/>
    <property type="project" value="UniProtKB-ARBA"/>
</dbReference>
<dbReference type="GO" id="GO:0032790">
    <property type="term" value="P:ribosome disassembly"/>
    <property type="evidence" value="ECO:0007669"/>
    <property type="project" value="TreeGrafter"/>
</dbReference>
<dbReference type="InterPro" id="IPR019814">
    <property type="entry name" value="Translation_initiation_fac_3_N"/>
</dbReference>
<dbReference type="AlphaFoldDB" id="R7Q6Y2"/>
<dbReference type="STRING" id="2769.R7Q6Y2"/>
<dbReference type="GeneID" id="17321327"/>
<evidence type="ECO:0000256" key="2">
    <source>
        <dbReference type="ARBA" id="ARBA00022540"/>
    </source>
</evidence>
<name>R7Q6Y2_CHOCR</name>
<dbReference type="NCBIfam" id="TIGR00168">
    <property type="entry name" value="infC"/>
    <property type="match status" value="1"/>
</dbReference>
<evidence type="ECO:0000256" key="3">
    <source>
        <dbReference type="ARBA" id="ARBA00022917"/>
    </source>
</evidence>
<comment type="similarity">
    <text evidence="1">Belongs to the IF-3 family.</text>
</comment>
<dbReference type="InterPro" id="IPR019815">
    <property type="entry name" value="Translation_initiation_fac_3_C"/>
</dbReference>
<organism evidence="7 8">
    <name type="scientific">Chondrus crispus</name>
    <name type="common">Carrageen Irish moss</name>
    <name type="synonym">Polymorpha crispa</name>
    <dbReference type="NCBI Taxonomy" id="2769"/>
    <lineage>
        <taxon>Eukaryota</taxon>
        <taxon>Rhodophyta</taxon>
        <taxon>Florideophyceae</taxon>
        <taxon>Rhodymeniophycidae</taxon>
        <taxon>Gigartinales</taxon>
        <taxon>Gigartinaceae</taxon>
        <taxon>Chondrus</taxon>
    </lineage>
</organism>
<feature type="domain" description="Translation initiation factor 3 N-terminal" evidence="6">
    <location>
        <begin position="37"/>
        <end position="98"/>
    </location>
</feature>
<dbReference type="GO" id="GO:0003743">
    <property type="term" value="F:translation initiation factor activity"/>
    <property type="evidence" value="ECO:0007669"/>
    <property type="project" value="UniProtKB-KW"/>
</dbReference>
<reference evidence="8" key="1">
    <citation type="journal article" date="2013" name="Proc. Natl. Acad. Sci. U.S.A.">
        <title>Genome structure and metabolic features in the red seaweed Chondrus crispus shed light on evolution of the Archaeplastida.</title>
        <authorList>
            <person name="Collen J."/>
            <person name="Porcel B."/>
            <person name="Carre W."/>
            <person name="Ball S.G."/>
            <person name="Chaparro C."/>
            <person name="Tonon T."/>
            <person name="Barbeyron T."/>
            <person name="Michel G."/>
            <person name="Noel B."/>
            <person name="Valentin K."/>
            <person name="Elias M."/>
            <person name="Artiguenave F."/>
            <person name="Arun A."/>
            <person name="Aury J.M."/>
            <person name="Barbosa-Neto J.F."/>
            <person name="Bothwell J.H."/>
            <person name="Bouget F.Y."/>
            <person name="Brillet L."/>
            <person name="Cabello-Hurtado F."/>
            <person name="Capella-Gutierrez S."/>
            <person name="Charrier B."/>
            <person name="Cladiere L."/>
            <person name="Cock J.M."/>
            <person name="Coelho S.M."/>
            <person name="Colleoni C."/>
            <person name="Czjzek M."/>
            <person name="Da Silva C."/>
            <person name="Delage L."/>
            <person name="Denoeud F."/>
            <person name="Deschamps P."/>
            <person name="Dittami S.M."/>
            <person name="Gabaldon T."/>
            <person name="Gachon C.M."/>
            <person name="Groisillier A."/>
            <person name="Herve C."/>
            <person name="Jabbari K."/>
            <person name="Katinka M."/>
            <person name="Kloareg B."/>
            <person name="Kowalczyk N."/>
            <person name="Labadie K."/>
            <person name="Leblanc C."/>
            <person name="Lopez P.J."/>
            <person name="McLachlan D.H."/>
            <person name="Meslet-Cladiere L."/>
            <person name="Moustafa A."/>
            <person name="Nehr Z."/>
            <person name="Nyvall Collen P."/>
            <person name="Panaud O."/>
            <person name="Partensky F."/>
            <person name="Poulain J."/>
            <person name="Rensing S.A."/>
            <person name="Rousvoal S."/>
            <person name="Samson G."/>
            <person name="Symeonidi A."/>
            <person name="Weissenbach J."/>
            <person name="Zambounis A."/>
            <person name="Wincker P."/>
            <person name="Boyen C."/>
        </authorList>
    </citation>
    <scope>NUCLEOTIDE SEQUENCE [LARGE SCALE GENOMIC DNA]</scope>
    <source>
        <strain evidence="8">cv. Stackhouse</strain>
    </source>
</reference>
<evidence type="ECO:0000313" key="8">
    <source>
        <dbReference type="Proteomes" id="UP000012073"/>
    </source>
</evidence>
<dbReference type="OMA" id="ERMTTIE"/>
<feature type="compositionally biased region" description="Basic and acidic residues" evidence="4">
    <location>
        <begin position="97"/>
        <end position="117"/>
    </location>
</feature>
<proteinExistence type="inferred from homology"/>
<evidence type="ECO:0000259" key="5">
    <source>
        <dbReference type="Pfam" id="PF00707"/>
    </source>
</evidence>
<dbReference type="Gene3D" id="3.10.20.80">
    <property type="entry name" value="Translation initiation factor 3 (IF-3), N-terminal domain"/>
    <property type="match status" value="1"/>
</dbReference>
<evidence type="ECO:0000256" key="1">
    <source>
        <dbReference type="ARBA" id="ARBA00005439"/>
    </source>
</evidence>
<dbReference type="Gene3D" id="3.30.110.10">
    <property type="entry name" value="Translation initiation factor 3 (IF-3), C-terminal domain"/>
    <property type="match status" value="1"/>
</dbReference>
<gene>
    <name evidence="7" type="ORF">CHC_T00009331001</name>
</gene>
<accession>R7Q6Y2</accession>
<dbReference type="OrthoDB" id="5666at2759"/>
<dbReference type="InterPro" id="IPR036787">
    <property type="entry name" value="T_IF-3_N_sf"/>
</dbReference>
<feature type="domain" description="Translation initiation factor 3 C-terminal" evidence="5">
    <location>
        <begin position="118"/>
        <end position="188"/>
    </location>
</feature>
<keyword evidence="3" id="KW-0648">Protein biosynthesis</keyword>
<dbReference type="PANTHER" id="PTHR10938">
    <property type="entry name" value="TRANSLATION INITIATION FACTOR IF-3"/>
    <property type="match status" value="1"/>
</dbReference>
<evidence type="ECO:0000259" key="6">
    <source>
        <dbReference type="Pfam" id="PF05198"/>
    </source>
</evidence>
<dbReference type="Pfam" id="PF05198">
    <property type="entry name" value="IF3_N"/>
    <property type="match status" value="1"/>
</dbReference>
<protein>
    <submittedName>
        <fullName evidence="7">Translation initiation factor IF3, mitochondrial</fullName>
    </submittedName>
</protein>
<dbReference type="Pfam" id="PF00707">
    <property type="entry name" value="IF3_C"/>
    <property type="match status" value="1"/>
</dbReference>
<evidence type="ECO:0000313" key="7">
    <source>
        <dbReference type="EMBL" id="CDF33794.1"/>
    </source>
</evidence>
<dbReference type="GO" id="GO:0043022">
    <property type="term" value="F:ribosome binding"/>
    <property type="evidence" value="ECO:0007669"/>
    <property type="project" value="TreeGrafter"/>
</dbReference>
<dbReference type="KEGG" id="ccp:CHC_T00009331001"/>
<dbReference type="InterPro" id="IPR001288">
    <property type="entry name" value="Translation_initiation_fac_3"/>
</dbReference>
<evidence type="ECO:0000256" key="4">
    <source>
        <dbReference type="SAM" id="MobiDB-lite"/>
    </source>
</evidence>
<dbReference type="SUPFAM" id="SSF54364">
    <property type="entry name" value="Translation initiation factor IF3, N-terminal domain"/>
    <property type="match status" value="1"/>
</dbReference>
<keyword evidence="2 7" id="KW-0396">Initiation factor</keyword>
<dbReference type="EMBL" id="HG001658">
    <property type="protein sequence ID" value="CDF33794.1"/>
    <property type="molecule type" value="Genomic_DNA"/>
</dbReference>
<dbReference type="Proteomes" id="UP000012073">
    <property type="component" value="Unassembled WGS sequence"/>
</dbReference>
<feature type="region of interest" description="Disordered" evidence="4">
    <location>
        <begin position="96"/>
        <end position="130"/>
    </location>
</feature>
<dbReference type="RefSeq" id="XP_005713613.1">
    <property type="nucleotide sequence ID" value="XM_005713556.1"/>
</dbReference>
<dbReference type="Gramene" id="CDF33794">
    <property type="protein sequence ID" value="CDF33794"/>
    <property type="gene ID" value="CHC_T00009331001"/>
</dbReference>
<sequence length="239" mass="26848">MLCVIRALRRVQASPAVLRHLAQQSSGPARLNGDLLRLHDVRLISEAGEDRGVMPSRKALSEARGLGRDLMEVNGHAKPPVVRIVDYTALQSARAKKSYDARKRGKENRKMERKEGALKQVRLSPSTDTHDMQIKMRRAREFLCDGYRVRVYMQFRRGQGRLQEDAKAALVAAAERLEEVGTVMGVPQGKEVADMFKVEKEDEEAMGVTVKKKPLEILIQPLSRKKRELLNKAGVEADA</sequence>